<feature type="region of interest" description="Disordered" evidence="7">
    <location>
        <begin position="304"/>
        <end position="338"/>
    </location>
</feature>
<dbReference type="InterPro" id="IPR001752">
    <property type="entry name" value="Kinesin_motor_dom"/>
</dbReference>
<feature type="compositionally biased region" description="Basic and acidic residues" evidence="7">
    <location>
        <begin position="1008"/>
        <end position="1027"/>
    </location>
</feature>
<evidence type="ECO:0000256" key="2">
    <source>
        <dbReference type="ARBA" id="ARBA00022840"/>
    </source>
</evidence>
<dbReference type="InterPro" id="IPR019821">
    <property type="entry name" value="Kinesin_motor_CS"/>
</dbReference>
<dbReference type="GO" id="GO:0003777">
    <property type="term" value="F:microtubule motor activity"/>
    <property type="evidence" value="ECO:0007669"/>
    <property type="project" value="InterPro"/>
</dbReference>
<evidence type="ECO:0000259" key="8">
    <source>
        <dbReference type="PROSITE" id="PS50067"/>
    </source>
</evidence>
<feature type="region of interest" description="Disordered" evidence="7">
    <location>
        <begin position="1"/>
        <end position="268"/>
    </location>
</feature>
<protein>
    <submittedName>
        <fullName evidence="9">Kinesin-like protein</fullName>
    </submittedName>
</protein>
<feature type="compositionally biased region" description="Low complexity" evidence="7">
    <location>
        <begin position="467"/>
        <end position="478"/>
    </location>
</feature>
<name>M9LUF6_PSEA3</name>
<feature type="region of interest" description="Disordered" evidence="7">
    <location>
        <begin position="765"/>
        <end position="788"/>
    </location>
</feature>
<keyword evidence="3 6" id="KW-0175">Coiled coil</keyword>
<sequence length="1369" mass="145757">MFRFRSSASAASTPSTNSSPSSPSFGPKASAPGLTPSSSATSALSAVDSVASSRSSTAGSTSSILSLLHAHTSASTSSPNSAAPSPSTSLASLPSEPCLTVQPLAESATPLPEPVKPAATPTTTTTTSTSQRVKRLDETSPSRRPSHLASPRTSRSSVSAKSRPSSTTQRASPTSPTTRSAHRSSTVAAMAKKAKVGSAAKSSPFTKSAASTTTSTATQNVASTGAAETLKEPDSTLATVTEESSLSPTPSTSPAKPVETASTSSDSKQNVVVCVRMRPSRASASTSEAPVWKCDLDKSQIVPTEHHPAIAKRTTSSERAGAGSSIVTAPSSHDLDDDASSSTYHFQFDKLIADGQTTDDMYHSHIAPVVRAAMDGYNGTVFAYGQTGSGKTHTMSGSDTEPGVIPRAVQQVFDMIKQEPDREFLLRVSYLEIYNETLKDLLAPLPPLSGAGASLQTTDRPASPIKGGSSHAAGAAQSSTLRIIEDQKQSRVIITGLREEIVTDADTVLDLIQRGQDERHVGATDWNERSSRSHCVFQLTIESRARQTASAGKEVRISQLNLIDLAGSERAASQAERRKEGAFINKSLLTLGTVIGKLTEPTDTADAHIPYRDSKLTRILQTSLSGNARIAVICTLSPDTEHANETLSTLKFGKRCKLVVTTAKKGTAMDDKALLQKYRKELDALRARLEANGASPNPEEPAPVAAVDPALSLESQQKLDELNQQKAAAQKEVESMQKQRSDLKSQIEHLTRLILTSQTVAADTSDAVAAPSTPVRARPHASALARRGPRMSDLHFASGSAYNSPEELDEAEVAYEKLKGERDEARKIALKEQEKAREHKKKLLEEQEANRLLKLVAKARADDGDKALQSEIEALRAQLAAKEAEASAASRKLQSELDEMRKALEAQRKAADEAQLQGRQAADSEQALRSELEAAKHSIAELEKQAASAPAASEEDDVNAEFRDLVRGQPGLDQRVAELDERERRLERLQSELDEARRALSASATSQAERELASVRDELSQSEDERRTLQVELAKARAAATGRDQDVQRLSTLETQLERANVRAKQLETELTAQKQRTAEALATVARPLPVPDASTTRAGGSVPSSPIKAFTTGASRLRNELSTPPGSGVHRAGSVKEYRRYRAGEEPASPASPSVAAGARSVLLGSAATFSAGAGATARAEREEIERLNAVIASQRAIMADLEASVASWKTRMKAQADLIAQLVQHSPSHPSPPASDGEHDEPVSPRKYAAALPRTTHLALSNDQPYYGAHTYNRPPTIGLGMLPASPNKLSGAAWTNASPNPLPLPAAAAGGGSERRKPRKTIEMDLKLLKSSPRVETSKSLFARDSTPLPDSPTKRRGTNASAYYI</sequence>
<evidence type="ECO:0000256" key="1">
    <source>
        <dbReference type="ARBA" id="ARBA00022741"/>
    </source>
</evidence>
<dbReference type="PROSITE" id="PS50067">
    <property type="entry name" value="KINESIN_MOTOR_2"/>
    <property type="match status" value="1"/>
</dbReference>
<dbReference type="Pfam" id="PF00225">
    <property type="entry name" value="Kinesin"/>
    <property type="match status" value="1"/>
</dbReference>
<feature type="compositionally biased region" description="Low complexity" evidence="7">
    <location>
        <begin position="241"/>
        <end position="254"/>
    </location>
</feature>
<dbReference type="Gene3D" id="3.40.850.10">
    <property type="entry name" value="Kinesin motor domain"/>
    <property type="match status" value="1"/>
</dbReference>
<dbReference type="PROSITE" id="PS00411">
    <property type="entry name" value="KINESIN_MOTOR_1"/>
    <property type="match status" value="1"/>
</dbReference>
<evidence type="ECO:0000256" key="5">
    <source>
        <dbReference type="PROSITE-ProRule" id="PRU00283"/>
    </source>
</evidence>
<dbReference type="STRING" id="1151754.M9LUF6"/>
<feature type="binding site" evidence="5">
    <location>
        <begin position="385"/>
        <end position="392"/>
    </location>
    <ligand>
        <name>ATP</name>
        <dbReference type="ChEBI" id="CHEBI:30616"/>
    </ligand>
</feature>
<dbReference type="SUPFAM" id="SSF52540">
    <property type="entry name" value="P-loop containing nucleoside triphosphate hydrolases"/>
    <property type="match status" value="1"/>
</dbReference>
<keyword evidence="4 5" id="KW-0505">Motor protein</keyword>
<feature type="region of interest" description="Disordered" evidence="7">
    <location>
        <begin position="904"/>
        <end position="980"/>
    </location>
</feature>
<feature type="compositionally biased region" description="Basic and acidic residues" evidence="7">
    <location>
        <begin position="926"/>
        <end position="944"/>
    </location>
</feature>
<dbReference type="InterPro" id="IPR036961">
    <property type="entry name" value="Kinesin_motor_dom_sf"/>
</dbReference>
<feature type="compositionally biased region" description="Low complexity" evidence="7">
    <location>
        <begin position="1"/>
        <end position="95"/>
    </location>
</feature>
<feature type="compositionally biased region" description="Polar residues" evidence="7">
    <location>
        <begin position="169"/>
        <end position="179"/>
    </location>
</feature>
<feature type="compositionally biased region" description="Low complexity" evidence="7">
    <location>
        <begin position="117"/>
        <end position="130"/>
    </location>
</feature>
<gene>
    <name evidence="9" type="ORF">PANT_7c00296</name>
</gene>
<proteinExistence type="inferred from homology"/>
<reference evidence="10" key="1">
    <citation type="journal article" date="2013" name="Genome Announc.">
        <title>Genome sequence of the basidiomycetous yeast Pseudozyma antarctica T-34, a producer of the glycolipid biosurfactants mannosylerythritol lipids.</title>
        <authorList>
            <person name="Morita T."/>
            <person name="Koike H."/>
            <person name="Koyama Y."/>
            <person name="Hagiwara H."/>
            <person name="Ito E."/>
            <person name="Fukuoka T."/>
            <person name="Imura T."/>
            <person name="Machida M."/>
            <person name="Kitamoto D."/>
        </authorList>
    </citation>
    <scope>NUCLEOTIDE SEQUENCE [LARGE SCALE GENOMIC DNA]</scope>
    <source>
        <strain evidence="10">T-34</strain>
    </source>
</reference>
<dbReference type="Proteomes" id="UP000011976">
    <property type="component" value="Unassembled WGS sequence"/>
</dbReference>
<dbReference type="GO" id="GO:0005524">
    <property type="term" value="F:ATP binding"/>
    <property type="evidence" value="ECO:0007669"/>
    <property type="project" value="UniProtKB-UniRule"/>
</dbReference>
<dbReference type="InterPro" id="IPR027417">
    <property type="entry name" value="P-loop_NTPase"/>
</dbReference>
<feature type="region of interest" description="Disordered" evidence="7">
    <location>
        <begin position="1227"/>
        <end position="1246"/>
    </location>
</feature>
<keyword evidence="2 5" id="KW-0067">ATP-binding</keyword>
<dbReference type="PANTHER" id="PTHR47968:SF75">
    <property type="entry name" value="CENTROMERE-ASSOCIATED PROTEIN E"/>
    <property type="match status" value="1"/>
</dbReference>
<dbReference type="PANTHER" id="PTHR47968">
    <property type="entry name" value="CENTROMERE PROTEIN E"/>
    <property type="match status" value="1"/>
</dbReference>
<dbReference type="SMART" id="SM00129">
    <property type="entry name" value="KISc"/>
    <property type="match status" value="1"/>
</dbReference>
<comment type="similarity">
    <text evidence="5">Belongs to the TRAFAC class myosin-kinesin ATPase superfamily. Kinesin family.</text>
</comment>
<dbReference type="EMBL" id="DF196773">
    <property type="protein sequence ID" value="GAC72844.1"/>
    <property type="molecule type" value="Genomic_DNA"/>
</dbReference>
<feature type="region of interest" description="Disordered" evidence="7">
    <location>
        <begin position="452"/>
        <end position="478"/>
    </location>
</feature>
<organism evidence="9 10">
    <name type="scientific">Pseudozyma antarctica (strain T-34)</name>
    <name type="common">Yeast</name>
    <name type="synonym">Candida antarctica</name>
    <dbReference type="NCBI Taxonomy" id="1151754"/>
    <lineage>
        <taxon>Eukaryota</taxon>
        <taxon>Fungi</taxon>
        <taxon>Dikarya</taxon>
        <taxon>Basidiomycota</taxon>
        <taxon>Ustilaginomycotina</taxon>
        <taxon>Ustilaginomycetes</taxon>
        <taxon>Ustilaginales</taxon>
        <taxon>Ustilaginaceae</taxon>
        <taxon>Moesziomyces</taxon>
    </lineage>
</organism>
<evidence type="ECO:0000256" key="4">
    <source>
        <dbReference type="ARBA" id="ARBA00023175"/>
    </source>
</evidence>
<feature type="coiled-coil region" evidence="6">
    <location>
        <begin position="668"/>
        <end position="753"/>
    </location>
</feature>
<feature type="region of interest" description="Disordered" evidence="7">
    <location>
        <begin position="1113"/>
        <end position="1133"/>
    </location>
</feature>
<evidence type="ECO:0000313" key="9">
    <source>
        <dbReference type="EMBL" id="GAC72844.1"/>
    </source>
</evidence>
<dbReference type="GO" id="GO:0007018">
    <property type="term" value="P:microtubule-based movement"/>
    <property type="evidence" value="ECO:0007669"/>
    <property type="project" value="InterPro"/>
</dbReference>
<feature type="region of interest" description="Disordered" evidence="7">
    <location>
        <begin position="1333"/>
        <end position="1369"/>
    </location>
</feature>
<evidence type="ECO:0000256" key="7">
    <source>
        <dbReference type="SAM" id="MobiDB-lite"/>
    </source>
</evidence>
<dbReference type="PRINTS" id="PR00380">
    <property type="entry name" value="KINESINHEAVY"/>
</dbReference>
<keyword evidence="1 5" id="KW-0547">Nucleotide-binding</keyword>
<dbReference type="GO" id="GO:0008017">
    <property type="term" value="F:microtubule binding"/>
    <property type="evidence" value="ECO:0007669"/>
    <property type="project" value="InterPro"/>
</dbReference>
<feature type="domain" description="Kinesin motor" evidence="8">
    <location>
        <begin position="270"/>
        <end position="659"/>
    </location>
</feature>
<dbReference type="OrthoDB" id="3176171at2759"/>
<dbReference type="InterPro" id="IPR027640">
    <property type="entry name" value="Kinesin-like_fam"/>
</dbReference>
<evidence type="ECO:0000256" key="6">
    <source>
        <dbReference type="SAM" id="Coils"/>
    </source>
</evidence>
<evidence type="ECO:0000313" key="10">
    <source>
        <dbReference type="Proteomes" id="UP000011976"/>
    </source>
</evidence>
<feature type="compositionally biased region" description="Low complexity" evidence="7">
    <location>
        <begin position="149"/>
        <end position="168"/>
    </location>
</feature>
<feature type="compositionally biased region" description="Low complexity" evidence="7">
    <location>
        <begin position="184"/>
        <end position="224"/>
    </location>
</feature>
<evidence type="ECO:0000256" key="3">
    <source>
        <dbReference type="ARBA" id="ARBA00023054"/>
    </source>
</evidence>
<feature type="region of interest" description="Disordered" evidence="7">
    <location>
        <begin position="994"/>
        <end position="1027"/>
    </location>
</feature>
<accession>M9LUF6</accession>